<comment type="caution">
    <text evidence="3">The sequence shown here is derived from an EMBL/GenBank/DDBJ whole genome shotgun (WGS) entry which is preliminary data.</text>
</comment>
<dbReference type="SUPFAM" id="SSF82649">
    <property type="entry name" value="SufE/NifU"/>
    <property type="match status" value="1"/>
</dbReference>
<dbReference type="InterPro" id="IPR002871">
    <property type="entry name" value="NIF_FeS_clus_asmbl_NifU_N"/>
</dbReference>
<sequence>MSLNYSKKTLDNFRNPKNIGEIKNPDATAEVGNMVCGDKLFFSLKVKDEKIKDIKFLSFGCASNIATASVMTEMVKGEKLKDAKNFDWNRIVEELEGLPRQKVHCSVLAVEGLRKVISEYEKKNKTKQKNSELPKIRKNKKIK</sequence>
<dbReference type="GO" id="GO:0005506">
    <property type="term" value="F:iron ion binding"/>
    <property type="evidence" value="ECO:0007669"/>
    <property type="project" value="InterPro"/>
</dbReference>
<feature type="region of interest" description="Disordered" evidence="1">
    <location>
        <begin position="121"/>
        <end position="143"/>
    </location>
</feature>
<reference evidence="3 4" key="1">
    <citation type="journal article" date="2017" name="ISME J.">
        <title>Potential for microbial H2 and metal transformations associated with novel bacteria and archaea in deep terrestrial subsurface sediments.</title>
        <authorList>
            <person name="Hernsdorf A.W."/>
            <person name="Amano Y."/>
            <person name="Miyakawa K."/>
            <person name="Ise K."/>
            <person name="Suzuki Y."/>
            <person name="Anantharaman K."/>
            <person name="Probst A."/>
            <person name="Burstein D."/>
            <person name="Thomas B.C."/>
            <person name="Banfield J.F."/>
        </authorList>
    </citation>
    <scope>NUCLEOTIDE SEQUENCE [LARGE SCALE GENOMIC DNA]</scope>
    <source>
        <strain evidence="3">HGW-Falkowbacteria-1</strain>
    </source>
</reference>
<dbReference type="Pfam" id="PF01592">
    <property type="entry name" value="NifU_N"/>
    <property type="match status" value="1"/>
</dbReference>
<accession>A0A2N2E9L8</accession>
<evidence type="ECO:0000259" key="2">
    <source>
        <dbReference type="Pfam" id="PF01592"/>
    </source>
</evidence>
<dbReference type="Gene3D" id="3.90.1010.10">
    <property type="match status" value="1"/>
</dbReference>
<dbReference type="GO" id="GO:0051536">
    <property type="term" value="F:iron-sulfur cluster binding"/>
    <property type="evidence" value="ECO:0007669"/>
    <property type="project" value="InterPro"/>
</dbReference>
<organism evidence="3 4">
    <name type="scientific">Candidatus Falkowbacteria bacterium HGW-Falkowbacteria-1</name>
    <dbReference type="NCBI Taxonomy" id="2013768"/>
    <lineage>
        <taxon>Bacteria</taxon>
        <taxon>Candidatus Falkowiibacteriota</taxon>
    </lineage>
</organism>
<name>A0A2N2E9L8_9BACT</name>
<protein>
    <submittedName>
        <fullName evidence="3">Iron-sulfur cluster assembly scaffold protein</fullName>
    </submittedName>
</protein>
<evidence type="ECO:0000313" key="3">
    <source>
        <dbReference type="EMBL" id="PKM91415.1"/>
    </source>
</evidence>
<dbReference type="PANTHER" id="PTHR10093">
    <property type="entry name" value="IRON-SULFUR CLUSTER ASSEMBLY ENZYME NIFU HOMOLOG"/>
    <property type="match status" value="1"/>
</dbReference>
<feature type="domain" description="NIF system FeS cluster assembly NifU N-terminal" evidence="2">
    <location>
        <begin position="5"/>
        <end position="126"/>
    </location>
</feature>
<dbReference type="CDD" id="cd06664">
    <property type="entry name" value="IscU_like"/>
    <property type="match status" value="1"/>
</dbReference>
<feature type="compositionally biased region" description="Basic and acidic residues" evidence="1">
    <location>
        <begin position="121"/>
        <end position="135"/>
    </location>
</feature>
<dbReference type="AlphaFoldDB" id="A0A2N2E9L8"/>
<gene>
    <name evidence="3" type="ORF">CVU82_02355</name>
</gene>
<dbReference type="GO" id="GO:0016226">
    <property type="term" value="P:iron-sulfur cluster assembly"/>
    <property type="evidence" value="ECO:0007669"/>
    <property type="project" value="InterPro"/>
</dbReference>
<dbReference type="EMBL" id="PHAI01000002">
    <property type="protein sequence ID" value="PKM91415.1"/>
    <property type="molecule type" value="Genomic_DNA"/>
</dbReference>
<proteinExistence type="predicted"/>
<evidence type="ECO:0000256" key="1">
    <source>
        <dbReference type="SAM" id="MobiDB-lite"/>
    </source>
</evidence>
<evidence type="ECO:0000313" key="4">
    <source>
        <dbReference type="Proteomes" id="UP000233517"/>
    </source>
</evidence>
<dbReference type="Proteomes" id="UP000233517">
    <property type="component" value="Unassembled WGS sequence"/>
</dbReference>